<reference evidence="1" key="1">
    <citation type="submission" date="2020-05" db="EMBL/GenBank/DDBJ databases">
        <authorList>
            <person name="Chiriac C."/>
            <person name="Salcher M."/>
            <person name="Ghai R."/>
            <person name="Kavagutti S V."/>
        </authorList>
    </citation>
    <scope>NUCLEOTIDE SEQUENCE</scope>
</reference>
<evidence type="ECO:0000313" key="1">
    <source>
        <dbReference type="EMBL" id="CAB4577626.1"/>
    </source>
</evidence>
<sequence>MGNVEVAGEHNVPAIVTKLCESRRRRVEPCEFLFHLFGRGFVASVGVGGDDGECFALAHFDIGFYPAALVGEGHRVLAASRIGDRESAGNSHTRPPLH</sequence>
<gene>
    <name evidence="1" type="ORF">UFOPK1711_00931</name>
</gene>
<proteinExistence type="predicted"/>
<organism evidence="1">
    <name type="scientific">freshwater metagenome</name>
    <dbReference type="NCBI Taxonomy" id="449393"/>
    <lineage>
        <taxon>unclassified sequences</taxon>
        <taxon>metagenomes</taxon>
        <taxon>ecological metagenomes</taxon>
    </lineage>
</organism>
<protein>
    <submittedName>
        <fullName evidence="1">Unannotated protein</fullName>
    </submittedName>
</protein>
<dbReference type="AlphaFoldDB" id="A0A6J6EP15"/>
<dbReference type="EMBL" id="CAEZTR010000046">
    <property type="protein sequence ID" value="CAB4577626.1"/>
    <property type="molecule type" value="Genomic_DNA"/>
</dbReference>
<accession>A0A6J6EP15</accession>
<name>A0A6J6EP15_9ZZZZ</name>